<accession>A0ACB8A328</accession>
<keyword evidence="2" id="KW-1185">Reference proteome</keyword>
<name>A0ACB8A328_9AGAM</name>
<organism evidence="1 2">
    <name type="scientific">Hygrophoropsis aurantiaca</name>
    <dbReference type="NCBI Taxonomy" id="72124"/>
    <lineage>
        <taxon>Eukaryota</taxon>
        <taxon>Fungi</taxon>
        <taxon>Dikarya</taxon>
        <taxon>Basidiomycota</taxon>
        <taxon>Agaricomycotina</taxon>
        <taxon>Agaricomycetes</taxon>
        <taxon>Agaricomycetidae</taxon>
        <taxon>Boletales</taxon>
        <taxon>Coniophorineae</taxon>
        <taxon>Hygrophoropsidaceae</taxon>
        <taxon>Hygrophoropsis</taxon>
    </lineage>
</organism>
<protein>
    <submittedName>
        <fullName evidence="1">Kinase-like domain-containing protein</fullName>
    </submittedName>
</protein>
<comment type="caution">
    <text evidence="1">The sequence shown here is derived from an EMBL/GenBank/DDBJ whole genome shotgun (WGS) entry which is preliminary data.</text>
</comment>
<evidence type="ECO:0000313" key="2">
    <source>
        <dbReference type="Proteomes" id="UP000790377"/>
    </source>
</evidence>
<feature type="non-terminal residue" evidence="1">
    <location>
        <position position="1"/>
    </location>
</feature>
<gene>
    <name evidence="1" type="ORF">BJ138DRAFT_1014555</name>
</gene>
<reference evidence="1" key="1">
    <citation type="journal article" date="2021" name="New Phytol.">
        <title>Evolutionary innovations through gain and loss of genes in the ectomycorrhizal Boletales.</title>
        <authorList>
            <person name="Wu G."/>
            <person name="Miyauchi S."/>
            <person name="Morin E."/>
            <person name="Kuo A."/>
            <person name="Drula E."/>
            <person name="Varga T."/>
            <person name="Kohler A."/>
            <person name="Feng B."/>
            <person name="Cao Y."/>
            <person name="Lipzen A."/>
            <person name="Daum C."/>
            <person name="Hundley H."/>
            <person name="Pangilinan J."/>
            <person name="Johnson J."/>
            <person name="Barry K."/>
            <person name="LaButti K."/>
            <person name="Ng V."/>
            <person name="Ahrendt S."/>
            <person name="Min B."/>
            <person name="Choi I.G."/>
            <person name="Park H."/>
            <person name="Plett J.M."/>
            <person name="Magnuson J."/>
            <person name="Spatafora J.W."/>
            <person name="Nagy L.G."/>
            <person name="Henrissat B."/>
            <person name="Grigoriev I.V."/>
            <person name="Yang Z.L."/>
            <person name="Xu J."/>
            <person name="Martin F.M."/>
        </authorList>
    </citation>
    <scope>NUCLEOTIDE SEQUENCE</scope>
    <source>
        <strain evidence="1">ATCC 28755</strain>
    </source>
</reference>
<proteinExistence type="predicted"/>
<dbReference type="EMBL" id="MU267908">
    <property type="protein sequence ID" value="KAH7907398.1"/>
    <property type="molecule type" value="Genomic_DNA"/>
</dbReference>
<dbReference type="Proteomes" id="UP000790377">
    <property type="component" value="Unassembled WGS sequence"/>
</dbReference>
<evidence type="ECO:0000313" key="1">
    <source>
        <dbReference type="EMBL" id="KAH7907398.1"/>
    </source>
</evidence>
<sequence>LLDLPDSDLGIPDIRSPIVRAVVELSKTSGLYPRSLVLQNVLVQERVPVASGRFGSILRGEIEGRTIAIKTMQLETSLKAFCKEAVLWRQLSNRHVLPLFGVYHLPERPLQVCLVSPWMTNGNVVEYLEKNPLADRRTLVIDIARGLEYLHSFDPPILHGDLKGANILVDVSHRACVADFGLGTLVQDSIVQFTPTLSAYQAGTPMSMAPELFSEGEGELMPKALSSDIYSFGCVCYEIFIGKPRFPQCKSIGQMILAVINDQRPSRPSIQKIDDATWALMNRCWDFNPPSRPSANDILRILAPQSKPSGPQSPRVRRRGTIMTNPQSPEAYDLSDATNFAERVTEGLSSSQLDRMSFLPNGVPKETASEPPTHMQRASSDNQSIWVDNSSKLTDIFLALRIHVI</sequence>